<keyword evidence="2" id="KW-0812">Transmembrane</keyword>
<feature type="region of interest" description="Disordered" evidence="1">
    <location>
        <begin position="22"/>
        <end position="347"/>
    </location>
</feature>
<feature type="compositionally biased region" description="Polar residues" evidence="1">
    <location>
        <begin position="37"/>
        <end position="66"/>
    </location>
</feature>
<gene>
    <name evidence="3" type="ORF">EI97DRAFT_438757</name>
</gene>
<feature type="compositionally biased region" description="Polar residues" evidence="1">
    <location>
        <begin position="1089"/>
        <end position="1100"/>
    </location>
</feature>
<feature type="region of interest" description="Disordered" evidence="1">
    <location>
        <begin position="1083"/>
        <end position="1176"/>
    </location>
</feature>
<name>A0A6A6JZV2_WESOR</name>
<feature type="compositionally biased region" description="Polar residues" evidence="1">
    <location>
        <begin position="219"/>
        <end position="232"/>
    </location>
</feature>
<dbReference type="Proteomes" id="UP000800097">
    <property type="component" value="Unassembled WGS sequence"/>
</dbReference>
<feature type="compositionally biased region" description="Basic and acidic residues" evidence="1">
    <location>
        <begin position="1128"/>
        <end position="1138"/>
    </location>
</feature>
<dbReference type="Gene3D" id="1.20.58.340">
    <property type="entry name" value="Magnesium transport protein CorA, transmembrane region"/>
    <property type="match status" value="1"/>
</dbReference>
<proteinExistence type="predicted"/>
<dbReference type="RefSeq" id="XP_033658935.1">
    <property type="nucleotide sequence ID" value="XM_033799516.1"/>
</dbReference>
<feature type="compositionally biased region" description="Low complexity" evidence="1">
    <location>
        <begin position="1249"/>
        <end position="1262"/>
    </location>
</feature>
<feature type="transmembrane region" description="Helical" evidence="2">
    <location>
        <begin position="882"/>
        <end position="903"/>
    </location>
</feature>
<feature type="compositionally biased region" description="Polar residues" evidence="1">
    <location>
        <begin position="1236"/>
        <end position="1248"/>
    </location>
</feature>
<feature type="transmembrane region" description="Helical" evidence="2">
    <location>
        <begin position="961"/>
        <end position="980"/>
    </location>
</feature>
<feature type="compositionally biased region" description="Low complexity" evidence="1">
    <location>
        <begin position="22"/>
        <end position="31"/>
    </location>
</feature>
<feature type="region of interest" description="Disordered" evidence="1">
    <location>
        <begin position="1024"/>
        <end position="1064"/>
    </location>
</feature>
<feature type="transmembrane region" description="Helical" evidence="2">
    <location>
        <begin position="992"/>
        <end position="1009"/>
    </location>
</feature>
<evidence type="ECO:0000256" key="2">
    <source>
        <dbReference type="SAM" id="Phobius"/>
    </source>
</evidence>
<evidence type="ECO:0000256" key="1">
    <source>
        <dbReference type="SAM" id="MobiDB-lite"/>
    </source>
</evidence>
<feature type="compositionally biased region" description="Basic and acidic residues" evidence="1">
    <location>
        <begin position="1101"/>
        <end position="1114"/>
    </location>
</feature>
<feature type="compositionally biased region" description="Basic and acidic residues" evidence="1">
    <location>
        <begin position="85"/>
        <end position="96"/>
    </location>
</feature>
<feature type="compositionally biased region" description="Pro residues" evidence="1">
    <location>
        <begin position="1161"/>
        <end position="1172"/>
    </location>
</feature>
<dbReference type="GeneID" id="54552691"/>
<feature type="transmembrane region" description="Helical" evidence="2">
    <location>
        <begin position="924"/>
        <end position="941"/>
    </location>
</feature>
<organism evidence="3 4">
    <name type="scientific">Westerdykella ornata</name>
    <dbReference type="NCBI Taxonomy" id="318751"/>
    <lineage>
        <taxon>Eukaryota</taxon>
        <taxon>Fungi</taxon>
        <taxon>Dikarya</taxon>
        <taxon>Ascomycota</taxon>
        <taxon>Pezizomycotina</taxon>
        <taxon>Dothideomycetes</taxon>
        <taxon>Pleosporomycetidae</taxon>
        <taxon>Pleosporales</taxon>
        <taxon>Sporormiaceae</taxon>
        <taxon>Westerdykella</taxon>
    </lineage>
</organism>
<keyword evidence="2" id="KW-0472">Membrane</keyword>
<reference evidence="3" key="1">
    <citation type="journal article" date="2020" name="Stud. Mycol.">
        <title>101 Dothideomycetes genomes: a test case for predicting lifestyles and emergence of pathogens.</title>
        <authorList>
            <person name="Haridas S."/>
            <person name="Albert R."/>
            <person name="Binder M."/>
            <person name="Bloem J."/>
            <person name="Labutti K."/>
            <person name="Salamov A."/>
            <person name="Andreopoulos B."/>
            <person name="Baker S."/>
            <person name="Barry K."/>
            <person name="Bills G."/>
            <person name="Bluhm B."/>
            <person name="Cannon C."/>
            <person name="Castanera R."/>
            <person name="Culley D."/>
            <person name="Daum C."/>
            <person name="Ezra D."/>
            <person name="Gonzalez J."/>
            <person name="Henrissat B."/>
            <person name="Kuo A."/>
            <person name="Liang C."/>
            <person name="Lipzen A."/>
            <person name="Lutzoni F."/>
            <person name="Magnuson J."/>
            <person name="Mondo S."/>
            <person name="Nolan M."/>
            <person name="Ohm R."/>
            <person name="Pangilinan J."/>
            <person name="Park H.-J."/>
            <person name="Ramirez L."/>
            <person name="Alfaro M."/>
            <person name="Sun H."/>
            <person name="Tritt A."/>
            <person name="Yoshinaga Y."/>
            <person name="Zwiers L.-H."/>
            <person name="Turgeon B."/>
            <person name="Goodwin S."/>
            <person name="Spatafora J."/>
            <person name="Crous P."/>
            <person name="Grigoriev I."/>
        </authorList>
    </citation>
    <scope>NUCLEOTIDE SEQUENCE</scope>
    <source>
        <strain evidence="3">CBS 379.55</strain>
    </source>
</reference>
<keyword evidence="4" id="KW-1185">Reference proteome</keyword>
<sequence length="1262" mass="141736">MAQRESRPPMQMYVEVEVDALSSASRRSISSYHRPESPTSAEPNLNGQPDLQHTPNSSKSTDNARSTHGLLPVPGERNQQRAHNRSPEDSSRRGVRFEPIPQPEPEKRESGDRGFNSTWDINKEKNPAAESGPLADPEPEPTVEPVRSAQSSEASPLWYRTQFIPHRYGLSSRRDPLLRGPVRSKTLPPELPSRNVKVPDENFPKPVRRTTVVVPDHPQTVSASPVENSLLTRSPRGSARGSGEVAVTEQSKERSRQLNVVDDVAVSGGGKPDEQGARSTEPHVTSAPGIDHYVEVRSRSSPPPSNAVAIPRNSHDGRNAWVRRRRTGETDDTAIPQSRSSPGIFGTGYRSATVARKAKWRDNPPPPPPPPHLDTPIYSYGWLVKRLHRHMPHLVNVQGLDCREHSRGDIVCYDSLSLFSGGPPSLQDHISLQTDRDDTSLFERIHELKPYRARNVRYRYILVEDLSPRLIDHLGRTFWLNPEFFEEHLNRSGYRSDSYDDPMPSTWNTNATPKDYMSVRWFRPVHRTRIKPLSDVERDILLRRDKENSSSALNWISSTGDGNDHNSVRLKTNIFRKEWPIVSDPNQAKWETLNDASTFPAAWEERITVQVSETVGQPPVYCGNSNLCGVIILLDPLPTLELTIESLPRTKKSEVARSNLVPFFQAYSRAPIGPNLGLVDVFNGLPLSEGAIAMLGDNLASTNCTREDLTAWIKSVHDVRPGDVQMELTTGLLWIIHRDCIGFLSYVHKVLEEIGLHSTDDYLLQERLAHWRNLITRLQTELPAMRLSIRNFFEFLEQFQPLDQARGFIQRTLEEIDGLIDQNERSYAALRADMALLESKRGINQAESVGKLTELGFIFIPISCIASLFSMQVQPLSEPAPLYSFFVAAILTVGIIFGIRLALRSTALIEYKRETSRKIRLRTNLSPGAPIPTRTFILYVVRDRRLYLTIFRPLWGIGMEVFLVFSLFIVLMLPIIFLWVRNTGMDISFKSTLTILFFLFCGLALYPLAKARFDTSPKSLFNLSAKQQSNKARGRSPSPVRIDSPSLSTPSHEPDRQRTGIFRNVRSKLSKLRRKVTGTSPDIEASYYTDRSSSHANPTSRVEDWRNEVDDARRPSFRRTSSAQQNEEEVRPQTREINPEPEGAEFANSDDEGLFQRGAPTIPPLSPPPPPMGADRPIQLRYIDTEHPTPFGSEFHRNLGERDILPESYYRRPSRASSGSIGDTSLDPAAIPLPPSSVSIGKGSSQAEGSTASARSSGRSPS</sequence>
<evidence type="ECO:0008006" key="5">
    <source>
        <dbReference type="Google" id="ProtNLM"/>
    </source>
</evidence>
<protein>
    <recommendedName>
        <fullName evidence="5">Cora-domain-containing protein</fullName>
    </recommendedName>
</protein>
<dbReference type="OrthoDB" id="3231000at2759"/>
<dbReference type="EMBL" id="ML986484">
    <property type="protein sequence ID" value="KAF2281398.1"/>
    <property type="molecule type" value="Genomic_DNA"/>
</dbReference>
<feature type="region of interest" description="Disordered" evidence="1">
    <location>
        <begin position="1209"/>
        <end position="1262"/>
    </location>
</feature>
<dbReference type="AlphaFoldDB" id="A0A6A6JZV2"/>
<evidence type="ECO:0000313" key="3">
    <source>
        <dbReference type="EMBL" id="KAF2281398.1"/>
    </source>
</evidence>
<keyword evidence="2" id="KW-1133">Transmembrane helix</keyword>
<evidence type="ECO:0000313" key="4">
    <source>
        <dbReference type="Proteomes" id="UP000800097"/>
    </source>
</evidence>
<accession>A0A6A6JZV2</accession>